<dbReference type="AlphaFoldDB" id="A0A9E7KIA6"/>
<evidence type="ECO:0000256" key="2">
    <source>
        <dbReference type="ARBA" id="ARBA00022771"/>
    </source>
</evidence>
<feature type="region of interest" description="Disordered" evidence="6">
    <location>
        <begin position="79"/>
        <end position="101"/>
    </location>
</feature>
<dbReference type="InterPro" id="IPR000571">
    <property type="entry name" value="Znf_CCCH"/>
</dbReference>
<dbReference type="GO" id="GO:0003677">
    <property type="term" value="F:DNA binding"/>
    <property type="evidence" value="ECO:0007669"/>
    <property type="project" value="UniProtKB-KW"/>
</dbReference>
<feature type="zinc finger region" description="C3H1-type" evidence="5">
    <location>
        <begin position="381"/>
        <end position="409"/>
    </location>
</feature>
<evidence type="ECO:0000256" key="4">
    <source>
        <dbReference type="ARBA" id="ARBA00023125"/>
    </source>
</evidence>
<dbReference type="GO" id="GO:0008270">
    <property type="term" value="F:zinc ion binding"/>
    <property type="evidence" value="ECO:0007669"/>
    <property type="project" value="UniProtKB-KW"/>
</dbReference>
<dbReference type="Pfam" id="PF00642">
    <property type="entry name" value="zf-CCCH"/>
    <property type="match status" value="4"/>
</dbReference>
<proteinExistence type="predicted"/>
<keyword evidence="2 5" id="KW-0863">Zinc-finger</keyword>
<feature type="domain" description="C3H1-type" evidence="7">
    <location>
        <begin position="137"/>
        <end position="165"/>
    </location>
</feature>
<dbReference type="EMBL" id="CP097509">
    <property type="protein sequence ID" value="URE18411.1"/>
    <property type="molecule type" value="Genomic_DNA"/>
</dbReference>
<accession>A0A9E7KIA6</accession>
<gene>
    <name evidence="8" type="ORF">MUK42_10812</name>
</gene>
<feature type="zinc finger region" description="C3H1-type" evidence="5">
    <location>
        <begin position="137"/>
        <end position="165"/>
    </location>
</feature>
<evidence type="ECO:0000313" key="9">
    <source>
        <dbReference type="Proteomes" id="UP001055439"/>
    </source>
</evidence>
<name>A0A9E7KIA6_9LILI</name>
<feature type="domain" description="C3H1-type" evidence="7">
    <location>
        <begin position="381"/>
        <end position="409"/>
    </location>
</feature>
<reference evidence="8" key="1">
    <citation type="submission" date="2022-05" db="EMBL/GenBank/DDBJ databases">
        <title>The Musa troglodytarum L. genome provides insights into the mechanism of non-climacteric behaviour and enrichment of carotenoids.</title>
        <authorList>
            <person name="Wang J."/>
        </authorList>
    </citation>
    <scope>NUCLEOTIDE SEQUENCE</scope>
    <source>
        <tissue evidence="8">Leaf</tissue>
    </source>
</reference>
<keyword evidence="9" id="KW-1185">Reference proteome</keyword>
<dbReference type="SUPFAM" id="SSF90229">
    <property type="entry name" value="CCCH zinc finger"/>
    <property type="match status" value="4"/>
</dbReference>
<evidence type="ECO:0000313" key="8">
    <source>
        <dbReference type="EMBL" id="URE18411.1"/>
    </source>
</evidence>
<feature type="zinc finger region" description="C3H1-type" evidence="5">
    <location>
        <begin position="199"/>
        <end position="227"/>
    </location>
</feature>
<feature type="region of interest" description="Disordered" evidence="6">
    <location>
        <begin position="1"/>
        <end position="50"/>
    </location>
</feature>
<evidence type="ECO:0000259" key="7">
    <source>
        <dbReference type="PROSITE" id="PS50103"/>
    </source>
</evidence>
<feature type="domain" description="C3H1-type" evidence="7">
    <location>
        <begin position="199"/>
        <end position="227"/>
    </location>
</feature>
<dbReference type="Proteomes" id="UP001055439">
    <property type="component" value="Chromosome 7"/>
</dbReference>
<dbReference type="SMART" id="SM00356">
    <property type="entry name" value="ZnF_C3H1"/>
    <property type="match status" value="4"/>
</dbReference>
<keyword evidence="3 5" id="KW-0862">Zinc</keyword>
<keyword evidence="4" id="KW-0238">DNA-binding</keyword>
<feature type="region of interest" description="Disordered" evidence="6">
    <location>
        <begin position="334"/>
        <end position="356"/>
    </location>
</feature>
<keyword evidence="1 5" id="KW-0479">Metal-binding</keyword>
<feature type="domain" description="C3H1-type" evidence="7">
    <location>
        <begin position="244"/>
        <end position="272"/>
    </location>
</feature>
<dbReference type="InterPro" id="IPR050974">
    <property type="entry name" value="Plant_ZF_CCCH"/>
</dbReference>
<organism evidence="8 9">
    <name type="scientific">Musa troglodytarum</name>
    <name type="common">fe'i banana</name>
    <dbReference type="NCBI Taxonomy" id="320322"/>
    <lineage>
        <taxon>Eukaryota</taxon>
        <taxon>Viridiplantae</taxon>
        <taxon>Streptophyta</taxon>
        <taxon>Embryophyta</taxon>
        <taxon>Tracheophyta</taxon>
        <taxon>Spermatophyta</taxon>
        <taxon>Magnoliopsida</taxon>
        <taxon>Liliopsida</taxon>
        <taxon>Zingiberales</taxon>
        <taxon>Musaceae</taxon>
        <taxon>Musa</taxon>
    </lineage>
</organism>
<dbReference type="Gene3D" id="4.10.1000.10">
    <property type="entry name" value="Zinc finger, CCCH-type"/>
    <property type="match status" value="2"/>
</dbReference>
<dbReference type="GO" id="GO:0003729">
    <property type="term" value="F:mRNA binding"/>
    <property type="evidence" value="ECO:0007669"/>
    <property type="project" value="TreeGrafter"/>
</dbReference>
<evidence type="ECO:0000256" key="5">
    <source>
        <dbReference type="PROSITE-ProRule" id="PRU00723"/>
    </source>
</evidence>
<dbReference type="OrthoDB" id="777004at2759"/>
<evidence type="ECO:0000256" key="3">
    <source>
        <dbReference type="ARBA" id="ARBA00022833"/>
    </source>
</evidence>
<dbReference type="InterPro" id="IPR036855">
    <property type="entry name" value="Znf_CCCH_sf"/>
</dbReference>
<dbReference type="PROSITE" id="PS50103">
    <property type="entry name" value="ZF_C3H1"/>
    <property type="match status" value="4"/>
</dbReference>
<protein>
    <submittedName>
        <fullName evidence="8">Zinc finger CCCH domain-containing protein</fullName>
    </submittedName>
</protein>
<feature type="zinc finger region" description="C3H1-type" evidence="5">
    <location>
        <begin position="244"/>
        <end position="272"/>
    </location>
</feature>
<dbReference type="Gene3D" id="2.30.30.1190">
    <property type="match status" value="1"/>
</dbReference>
<sequence length="483" mass="53436">MAMEKPDALPNADEEGGDGKELGLGFRTLPHPPLPSSHGTDAIDGDLEKLGPDEKIADKLQFCALEEKKCTGGVGAFETEENRGEKSEEEGGAGGEKEGLRGKADVVEVWVTSKKADAASKADERENRSMGISYPQRPGQLDCAYYLRTGICGYGANCKFNHPPRIRLTQLENLKARTREPELVQQPISKEEKEEFPEKAGQTECKFFLMPGGCKFGNSCMFAHSQQNPEVLGIRLNFLGLPIRTGEKECPYYMRTGSCKFSSNCWFNHPDPTVVTAQDCVLEYRNGGSPKQHASAEMNMPNHFHNFSQTVTHLDSLPSYIPSSVPPPKGLNFNPNLRSQVPSNPSFPSTRNIQQPQPSCAISISNSSAIQQQGDMVYPERPGQPECPYFMKTGDCKFRSACKFHHPRSRFAGISSCNISPLGLPLRPSVHFIAVSESANTGLLVSSITQWIWLLRHHQQEDLEKFQTCEDAGREALPNTFRV</sequence>
<dbReference type="PANTHER" id="PTHR12506">
    <property type="entry name" value="PROTEIN PHOSPHATASE RELATED"/>
    <property type="match status" value="1"/>
</dbReference>
<dbReference type="PANTHER" id="PTHR12506:SF20">
    <property type="entry name" value="ZINC FINGER CCCH DOMAIN-CONTAINING PROTEIN 67"/>
    <property type="match status" value="1"/>
</dbReference>
<evidence type="ECO:0000256" key="6">
    <source>
        <dbReference type="SAM" id="MobiDB-lite"/>
    </source>
</evidence>
<evidence type="ECO:0000256" key="1">
    <source>
        <dbReference type="ARBA" id="ARBA00022723"/>
    </source>
</evidence>